<name>A0A0E3QQ07_METBA</name>
<dbReference type="RefSeq" id="WP_157209479.1">
    <property type="nucleotide sequence ID" value="NZ_CP009526.1"/>
</dbReference>
<dbReference type="Proteomes" id="UP000033038">
    <property type="component" value="Chromosome"/>
</dbReference>
<dbReference type="HOGENOM" id="CLU_3113036_0_0_2"/>
<gene>
    <name evidence="1" type="ORF">MSBRW_3385</name>
</gene>
<dbReference type="AlphaFoldDB" id="A0A0E3QQ07"/>
<proteinExistence type="predicted"/>
<evidence type="ECO:0000313" key="2">
    <source>
        <dbReference type="Proteomes" id="UP000033038"/>
    </source>
</evidence>
<dbReference type="KEGG" id="mbw:MSBRW_3385"/>
<reference evidence="1 2" key="1">
    <citation type="submission" date="2014-07" db="EMBL/GenBank/DDBJ databases">
        <title>Methanogenic archaea and the global carbon cycle.</title>
        <authorList>
            <person name="Henriksen J.R."/>
            <person name="Luke J."/>
            <person name="Reinhart S."/>
            <person name="Benedict M.N."/>
            <person name="Youngblut N.D."/>
            <person name="Metcalf M.E."/>
            <person name="Whitaker R.J."/>
            <person name="Metcalf W.W."/>
        </authorList>
    </citation>
    <scope>NUCLEOTIDE SEQUENCE [LARGE SCALE GENOMIC DNA]</scope>
    <source>
        <strain evidence="1 2">Wiesmoor</strain>
    </source>
</reference>
<dbReference type="GeneID" id="42569585"/>
<dbReference type="EMBL" id="CP009526">
    <property type="protein sequence ID" value="AKB52638.1"/>
    <property type="molecule type" value="Genomic_DNA"/>
</dbReference>
<organism evidence="1 2">
    <name type="scientific">Methanosarcina barkeri str. Wiesmoor</name>
    <dbReference type="NCBI Taxonomy" id="1434109"/>
    <lineage>
        <taxon>Archaea</taxon>
        <taxon>Methanobacteriati</taxon>
        <taxon>Methanobacteriota</taxon>
        <taxon>Stenosarchaea group</taxon>
        <taxon>Methanomicrobia</taxon>
        <taxon>Methanosarcinales</taxon>
        <taxon>Methanosarcinaceae</taxon>
        <taxon>Methanosarcina</taxon>
    </lineage>
</organism>
<protein>
    <submittedName>
        <fullName evidence="1">Uncharacterized protein</fullName>
    </submittedName>
</protein>
<dbReference type="PATRIC" id="fig|1434109.4.peg.4393"/>
<sequence length="50" mass="5827">MTATDPDDDFLAIMKKLKPQIKTWSIFAKSFEGDLPDFSPYYIDIRDMIP</sequence>
<evidence type="ECO:0000313" key="1">
    <source>
        <dbReference type="EMBL" id="AKB52638.1"/>
    </source>
</evidence>
<accession>A0A0E3QQ07</accession>